<dbReference type="AlphaFoldDB" id="A0ABD3B8K5"/>
<protein>
    <recommendedName>
        <fullName evidence="7">X8 domain-containing protein</fullName>
    </recommendedName>
</protein>
<dbReference type="InterPro" id="IPR017853">
    <property type="entry name" value="GH"/>
</dbReference>
<dbReference type="Pfam" id="PF00332">
    <property type="entry name" value="Glyco_hydro_17"/>
    <property type="match status" value="1"/>
</dbReference>
<feature type="domain" description="X8" evidence="7">
    <location>
        <begin position="384"/>
        <end position="470"/>
    </location>
</feature>
<dbReference type="Proteomes" id="UP001632038">
    <property type="component" value="Unassembled WGS sequence"/>
</dbReference>
<dbReference type="GO" id="GO:0016798">
    <property type="term" value="F:hydrolase activity, acting on glycosyl bonds"/>
    <property type="evidence" value="ECO:0007669"/>
    <property type="project" value="UniProtKB-KW"/>
</dbReference>
<accession>A0ABD3B8K5</accession>
<evidence type="ECO:0000313" key="9">
    <source>
        <dbReference type="Proteomes" id="UP001632038"/>
    </source>
</evidence>
<dbReference type="SMART" id="SM00768">
    <property type="entry name" value="X8"/>
    <property type="match status" value="1"/>
</dbReference>
<reference evidence="9" key="1">
    <citation type="journal article" date="2024" name="IScience">
        <title>Strigolactones Initiate the Formation of Haustorium-like Structures in Castilleja.</title>
        <authorList>
            <person name="Buerger M."/>
            <person name="Peterson D."/>
            <person name="Chory J."/>
        </authorList>
    </citation>
    <scope>NUCLEOTIDE SEQUENCE [LARGE SCALE GENOMIC DNA]</scope>
</reference>
<keyword evidence="4" id="KW-1015">Disulfide bond</keyword>
<dbReference type="InterPro" id="IPR044965">
    <property type="entry name" value="Glyco_hydro_17_plant"/>
</dbReference>
<evidence type="ECO:0000256" key="4">
    <source>
        <dbReference type="ARBA" id="ARBA00023157"/>
    </source>
</evidence>
<keyword evidence="5" id="KW-0326">Glycosidase</keyword>
<dbReference type="Pfam" id="PF07983">
    <property type="entry name" value="X8"/>
    <property type="match status" value="1"/>
</dbReference>
<evidence type="ECO:0000313" key="8">
    <source>
        <dbReference type="EMBL" id="KAL3613466.1"/>
    </source>
</evidence>
<proteinExistence type="inferred from homology"/>
<evidence type="ECO:0000259" key="7">
    <source>
        <dbReference type="SMART" id="SM00768"/>
    </source>
</evidence>
<evidence type="ECO:0000256" key="3">
    <source>
        <dbReference type="ARBA" id="ARBA00022801"/>
    </source>
</evidence>
<gene>
    <name evidence="8" type="ORF">CASFOL_042729</name>
</gene>
<sequence>MVKQLREISSLTNPPIPFTSLITIIITTLITCCRPFITTVEGVIGINWGRQTTHRLIPSMVVDLLLQNDIHHLKLSSPSDNVLKAFASSGISVTVTLPNEGIQNIKHPNMARYYLQEKVRRYQNQNVNITCILVGSEPFSTYYRPETYQTAPDALRLIQEAIPANGYGNLIATIPHFTDVLIPTTTKPSEADFKPELKDKMVQIIRLLNRTNAPFVMHMFPIYSAINHSDWNPEFSFIDNKSNFTIVDDNGLVYRNIFEFVYDSFLHAIAKAGSPGLQLSVGKIGWPTDGFPGANIPNAERFFREFLPYIKSNKGTPLRPGISIDVFIHTLADENKNRVDISAFQRHWGIYWTNGQPKYKIDFTGQGRDIYPTTAKGIIRMPKRWCIFNNNIQNLTLVKFWVNHTCTLSDCTTLSPGGSCSHLDYNMNVSYAFNQFFQVKAQSNKEGNTCDFDGLGVVVPNDPSIGTCKFPVEILAAEKVDKYGLNGAYGGFRYNIRGFFCGSTMLLFFLLRLI</sequence>
<name>A0ABD3B8K5_9LAMI</name>
<dbReference type="SUPFAM" id="SSF51445">
    <property type="entry name" value="(Trans)glycosidases"/>
    <property type="match status" value="1"/>
</dbReference>
<dbReference type="Gene3D" id="3.20.20.80">
    <property type="entry name" value="Glycosidases"/>
    <property type="match status" value="1"/>
</dbReference>
<comment type="similarity">
    <text evidence="1 6">Belongs to the glycosyl hydrolase 17 family.</text>
</comment>
<keyword evidence="9" id="KW-1185">Reference proteome</keyword>
<dbReference type="InterPro" id="IPR000490">
    <property type="entry name" value="Glyco_hydro_17"/>
</dbReference>
<comment type="caution">
    <text evidence="8">The sequence shown here is derived from an EMBL/GenBank/DDBJ whole genome shotgun (WGS) entry which is preliminary data.</text>
</comment>
<dbReference type="EMBL" id="JAVIJP010000129">
    <property type="protein sequence ID" value="KAL3613466.1"/>
    <property type="molecule type" value="Genomic_DNA"/>
</dbReference>
<evidence type="ECO:0000256" key="6">
    <source>
        <dbReference type="RuleBase" id="RU004335"/>
    </source>
</evidence>
<keyword evidence="2" id="KW-0732">Signal</keyword>
<evidence type="ECO:0000256" key="2">
    <source>
        <dbReference type="ARBA" id="ARBA00022729"/>
    </source>
</evidence>
<dbReference type="InterPro" id="IPR012946">
    <property type="entry name" value="X8"/>
</dbReference>
<evidence type="ECO:0000256" key="1">
    <source>
        <dbReference type="ARBA" id="ARBA00008773"/>
    </source>
</evidence>
<evidence type="ECO:0000256" key="5">
    <source>
        <dbReference type="ARBA" id="ARBA00023295"/>
    </source>
</evidence>
<organism evidence="8 9">
    <name type="scientific">Castilleja foliolosa</name>
    <dbReference type="NCBI Taxonomy" id="1961234"/>
    <lineage>
        <taxon>Eukaryota</taxon>
        <taxon>Viridiplantae</taxon>
        <taxon>Streptophyta</taxon>
        <taxon>Embryophyta</taxon>
        <taxon>Tracheophyta</taxon>
        <taxon>Spermatophyta</taxon>
        <taxon>Magnoliopsida</taxon>
        <taxon>eudicotyledons</taxon>
        <taxon>Gunneridae</taxon>
        <taxon>Pentapetalae</taxon>
        <taxon>asterids</taxon>
        <taxon>lamiids</taxon>
        <taxon>Lamiales</taxon>
        <taxon>Orobanchaceae</taxon>
        <taxon>Pedicularideae</taxon>
        <taxon>Castillejinae</taxon>
        <taxon>Castilleja</taxon>
    </lineage>
</organism>
<dbReference type="PANTHER" id="PTHR32227">
    <property type="entry name" value="GLUCAN ENDO-1,3-BETA-GLUCOSIDASE BG1-RELATED-RELATED"/>
    <property type="match status" value="1"/>
</dbReference>
<keyword evidence="3" id="KW-0378">Hydrolase</keyword>